<dbReference type="EMBL" id="JACYTN010000028">
    <property type="protein sequence ID" value="MBD8500788.1"/>
    <property type="molecule type" value="Genomic_DNA"/>
</dbReference>
<keyword evidence="2" id="KW-0812">Transmembrane</keyword>
<proteinExistence type="predicted"/>
<feature type="region of interest" description="Disordered" evidence="1">
    <location>
        <begin position="215"/>
        <end position="242"/>
    </location>
</feature>
<evidence type="ECO:0000313" key="5">
    <source>
        <dbReference type="Proteomes" id="UP000634529"/>
    </source>
</evidence>
<keyword evidence="2" id="KW-1133">Transmembrane helix</keyword>
<comment type="caution">
    <text evidence="4">The sequence shown here is derived from an EMBL/GenBank/DDBJ whole genome shotgun (WGS) entry which is preliminary data.</text>
</comment>
<name>A0ABR9B338_9BACL</name>
<reference evidence="4 5" key="1">
    <citation type="submission" date="2020-09" db="EMBL/GenBank/DDBJ databases">
        <title>Paenibacillus sp. CAU 1523 isolated from sand of Haeundae Beach.</title>
        <authorList>
            <person name="Kim W."/>
        </authorList>
    </citation>
    <scope>NUCLEOTIDE SEQUENCE [LARGE SCALE GENOMIC DNA]</scope>
    <source>
        <strain evidence="4 5">CAU 1523</strain>
    </source>
</reference>
<feature type="compositionally biased region" description="Low complexity" evidence="1">
    <location>
        <begin position="132"/>
        <end position="149"/>
    </location>
</feature>
<dbReference type="InterPro" id="IPR036680">
    <property type="entry name" value="SPOR-like_sf"/>
</dbReference>
<evidence type="ECO:0000256" key="1">
    <source>
        <dbReference type="SAM" id="MobiDB-lite"/>
    </source>
</evidence>
<protein>
    <recommendedName>
        <fullName evidence="3">SPOR domain-containing protein</fullName>
    </recommendedName>
</protein>
<sequence length="463" mass="50521">MERSSKMTFRFSEHSNDQSNDQFSGQPVMGKDIQSLDKQDSQSGVEWSEWISLSKEEGIPSHVPVVVEKERNDDQEEDREIEHLERIIRDSDQDTKVIDIQLEPSLPDPAGHSSTTEGDWVWASALSTSGHVSVSDQSEHSQSQSNSNDQVDEITSDHWQASHRTRTSAWKLIASIAGAIATGATFGFIALSLFTGEVRVPEVNPAIPAMGALEEQSANRAGSNDATESSKPSEEITNGATASGGASVAVNIPARSVYVLQYGVFKQAVGAKAAAAELNELGLAGVDVQLGGEGQHRVYAAVASKREEAMLLSDAMKNKQLQMYVSSIERAELKQLAFTGDGKQIEGFIHSSDAVQDWLLTQSVNAIQAAGLSSGKANAFDKAAMDKLRNEHLKWTQVGELIQKGQNVEAEKTWIKMVQAMNTAISAVNEYNKYAASSQLWNIQQSLIQYSLLEQQWLKQLQA</sequence>
<feature type="compositionally biased region" description="Polar residues" evidence="1">
    <location>
        <begin position="216"/>
        <end position="230"/>
    </location>
</feature>
<feature type="region of interest" description="Disordered" evidence="1">
    <location>
        <begin position="1"/>
        <end position="41"/>
    </location>
</feature>
<keyword evidence="5" id="KW-1185">Reference proteome</keyword>
<evidence type="ECO:0000256" key="2">
    <source>
        <dbReference type="SAM" id="Phobius"/>
    </source>
</evidence>
<feature type="compositionally biased region" description="Basic and acidic residues" evidence="1">
    <location>
        <begin position="1"/>
        <end position="16"/>
    </location>
</feature>
<gene>
    <name evidence="4" type="ORF">IFO66_21100</name>
</gene>
<dbReference type="Proteomes" id="UP000634529">
    <property type="component" value="Unassembled WGS sequence"/>
</dbReference>
<feature type="domain" description="SPOR" evidence="3">
    <location>
        <begin position="252"/>
        <end position="331"/>
    </location>
</feature>
<organism evidence="4 5">
    <name type="scientific">Paenibacillus arenosi</name>
    <dbReference type="NCBI Taxonomy" id="2774142"/>
    <lineage>
        <taxon>Bacteria</taxon>
        <taxon>Bacillati</taxon>
        <taxon>Bacillota</taxon>
        <taxon>Bacilli</taxon>
        <taxon>Bacillales</taxon>
        <taxon>Paenibacillaceae</taxon>
        <taxon>Paenibacillus</taxon>
    </lineage>
</organism>
<keyword evidence="2" id="KW-0472">Membrane</keyword>
<dbReference type="RefSeq" id="WP_192027013.1">
    <property type="nucleotide sequence ID" value="NZ_JACYTN010000028.1"/>
</dbReference>
<dbReference type="PROSITE" id="PS51724">
    <property type="entry name" value="SPOR"/>
    <property type="match status" value="1"/>
</dbReference>
<accession>A0ABR9B338</accession>
<dbReference type="InterPro" id="IPR007730">
    <property type="entry name" value="SPOR-like_dom"/>
</dbReference>
<feature type="transmembrane region" description="Helical" evidence="2">
    <location>
        <begin position="172"/>
        <end position="194"/>
    </location>
</feature>
<evidence type="ECO:0000313" key="4">
    <source>
        <dbReference type="EMBL" id="MBD8500788.1"/>
    </source>
</evidence>
<dbReference type="SUPFAM" id="SSF110997">
    <property type="entry name" value="Sporulation related repeat"/>
    <property type="match status" value="1"/>
</dbReference>
<feature type="region of interest" description="Disordered" evidence="1">
    <location>
        <begin position="132"/>
        <end position="153"/>
    </location>
</feature>
<evidence type="ECO:0000259" key="3">
    <source>
        <dbReference type="PROSITE" id="PS51724"/>
    </source>
</evidence>